<evidence type="ECO:0000256" key="2">
    <source>
        <dbReference type="ARBA" id="ARBA00023002"/>
    </source>
</evidence>
<dbReference type="InterPro" id="IPR002347">
    <property type="entry name" value="SDR_fam"/>
</dbReference>
<dbReference type="SUPFAM" id="SSF51735">
    <property type="entry name" value="NAD(P)-binding Rossmann-fold domains"/>
    <property type="match status" value="1"/>
</dbReference>
<keyword evidence="5" id="KW-1185">Reference proteome</keyword>
<accession>A0ABU2S6Z0</accession>
<evidence type="ECO:0000313" key="4">
    <source>
        <dbReference type="EMBL" id="MDT0444682.1"/>
    </source>
</evidence>
<sequence length="370" mass="38930">MHEQDTNHGTGVPAAAVSRRPACRTVRGRNVAVLDAPVSGERPAAEADLASYRFLSWSLGRRGYIVGTDDLGDDRPEYGAAPYRSEFARLRHIPATRPAAWAGTPLSKGTPLMSKLALVTGATSGIGKAFAERFAAEGYDLIIVGRRQDRLVEFASAHPEVHVRTVAADLAALDGIDTLAEICASEPLDMLVNNAGVAHYMPLADLPADKARELVNVKVLAPTQLMRAAVRPMQQRGAGTILNVAGMIAFSGPAGKAVMPRRAVYAGALAYLVAMTQTLAAEVEDSGVKVGVVCPGVVATEFHSSQGLDLSAVPRMSADDLVTGALRGLELGETVSAPGVENHQLLQDVFTADLAAFGGQSPQLATRYTK</sequence>
<protein>
    <submittedName>
        <fullName evidence="4">SDR family NAD(P)-dependent oxidoreductase</fullName>
    </submittedName>
</protein>
<dbReference type="EMBL" id="JAVREV010000010">
    <property type="protein sequence ID" value="MDT0444682.1"/>
    <property type="molecule type" value="Genomic_DNA"/>
</dbReference>
<keyword evidence="2" id="KW-0560">Oxidoreductase</keyword>
<evidence type="ECO:0000313" key="5">
    <source>
        <dbReference type="Proteomes" id="UP001183615"/>
    </source>
</evidence>
<dbReference type="Pfam" id="PF00106">
    <property type="entry name" value="adh_short"/>
    <property type="match status" value="1"/>
</dbReference>
<comment type="similarity">
    <text evidence="1 3">Belongs to the short-chain dehydrogenases/reductases (SDR) family.</text>
</comment>
<dbReference type="CDD" id="cd05233">
    <property type="entry name" value="SDR_c"/>
    <property type="match status" value="1"/>
</dbReference>
<evidence type="ECO:0000256" key="1">
    <source>
        <dbReference type="ARBA" id="ARBA00006484"/>
    </source>
</evidence>
<dbReference type="Gene3D" id="3.40.50.720">
    <property type="entry name" value="NAD(P)-binding Rossmann-like Domain"/>
    <property type="match status" value="1"/>
</dbReference>
<organism evidence="4 5">
    <name type="scientific">Streptomyces johnsoniae</name>
    <dbReference type="NCBI Taxonomy" id="3075532"/>
    <lineage>
        <taxon>Bacteria</taxon>
        <taxon>Bacillati</taxon>
        <taxon>Actinomycetota</taxon>
        <taxon>Actinomycetes</taxon>
        <taxon>Kitasatosporales</taxon>
        <taxon>Streptomycetaceae</taxon>
        <taxon>Streptomyces</taxon>
    </lineage>
</organism>
<dbReference type="Proteomes" id="UP001183615">
    <property type="component" value="Unassembled WGS sequence"/>
</dbReference>
<proteinExistence type="inferred from homology"/>
<dbReference type="InterPro" id="IPR036291">
    <property type="entry name" value="NAD(P)-bd_dom_sf"/>
</dbReference>
<dbReference type="RefSeq" id="WP_311618934.1">
    <property type="nucleotide sequence ID" value="NZ_JAVREV010000010.1"/>
</dbReference>
<dbReference type="PRINTS" id="PR00080">
    <property type="entry name" value="SDRFAMILY"/>
</dbReference>
<dbReference type="PRINTS" id="PR00081">
    <property type="entry name" value="GDHRDH"/>
</dbReference>
<reference evidence="5" key="1">
    <citation type="submission" date="2023-07" db="EMBL/GenBank/DDBJ databases">
        <title>30 novel species of actinomycetes from the DSMZ collection.</title>
        <authorList>
            <person name="Nouioui I."/>
        </authorList>
    </citation>
    <scope>NUCLEOTIDE SEQUENCE [LARGE SCALE GENOMIC DNA]</scope>
    <source>
        <strain evidence="5">DSM 41886</strain>
    </source>
</reference>
<gene>
    <name evidence="4" type="ORF">RM779_19060</name>
</gene>
<dbReference type="PANTHER" id="PTHR44196:SF1">
    <property type="entry name" value="DEHYDROGENASE_REDUCTASE SDR FAMILY MEMBER 7B"/>
    <property type="match status" value="1"/>
</dbReference>
<evidence type="ECO:0000256" key="3">
    <source>
        <dbReference type="RuleBase" id="RU000363"/>
    </source>
</evidence>
<dbReference type="PANTHER" id="PTHR44196">
    <property type="entry name" value="DEHYDROGENASE/REDUCTASE SDR FAMILY MEMBER 7B"/>
    <property type="match status" value="1"/>
</dbReference>
<comment type="caution">
    <text evidence="4">The sequence shown here is derived from an EMBL/GenBank/DDBJ whole genome shotgun (WGS) entry which is preliminary data.</text>
</comment>
<name>A0ABU2S6Z0_9ACTN</name>